<reference evidence="3" key="1">
    <citation type="journal article" date="2019" name="Int. J. Syst. Evol. Microbiol.">
        <title>The Global Catalogue of Microorganisms (GCM) 10K type strain sequencing project: providing services to taxonomists for standard genome sequencing and annotation.</title>
        <authorList>
            <consortium name="The Broad Institute Genomics Platform"/>
            <consortium name="The Broad Institute Genome Sequencing Center for Infectious Disease"/>
            <person name="Wu L."/>
            <person name="Ma J."/>
        </authorList>
    </citation>
    <scope>NUCLEOTIDE SEQUENCE [LARGE SCALE GENOMIC DNA]</scope>
    <source>
        <strain evidence="3">CGMCC 4.6997</strain>
    </source>
</reference>
<accession>A0ABW0NS46</accession>
<gene>
    <name evidence="2" type="ORF">ACFPJ4_13570</name>
</gene>
<evidence type="ECO:0000313" key="3">
    <source>
        <dbReference type="Proteomes" id="UP001596039"/>
    </source>
</evidence>
<feature type="domain" description="NIF system FeS cluster assembly NifU N-terminal" evidence="1">
    <location>
        <begin position="38"/>
        <end position="133"/>
    </location>
</feature>
<comment type="caution">
    <text evidence="2">The sequence shown here is derived from an EMBL/GenBank/DDBJ whole genome shotgun (WGS) entry which is preliminary data.</text>
</comment>
<sequence>MTPPGGLGLDESERAALIEQLAKARHGFGFEGVDAEAPSAHRRSPTCGDEFTVRVVMTDDAIAAVHWEGHGCVVSTAAAGALAALAPGLSRSSFLAIAARYLEAVLADGVPDAEFGDAEVFAGIGRYPLRAGCASLAWRAAVQAVGAVEPR</sequence>
<proteinExistence type="predicted"/>
<keyword evidence="3" id="KW-1185">Reference proteome</keyword>
<dbReference type="EMBL" id="JBHSMG010000004">
    <property type="protein sequence ID" value="MFC5503271.1"/>
    <property type="molecule type" value="Genomic_DNA"/>
</dbReference>
<organism evidence="2 3">
    <name type="scientific">Lysinimonas soli</name>
    <dbReference type="NCBI Taxonomy" id="1074233"/>
    <lineage>
        <taxon>Bacteria</taxon>
        <taxon>Bacillati</taxon>
        <taxon>Actinomycetota</taxon>
        <taxon>Actinomycetes</taxon>
        <taxon>Micrococcales</taxon>
        <taxon>Microbacteriaceae</taxon>
        <taxon>Lysinimonas</taxon>
    </lineage>
</organism>
<evidence type="ECO:0000259" key="1">
    <source>
        <dbReference type="Pfam" id="PF01592"/>
    </source>
</evidence>
<protein>
    <submittedName>
        <fullName evidence="2">Iron-sulfur cluster assembly scaffold protein</fullName>
    </submittedName>
</protein>
<dbReference type="Pfam" id="PF01592">
    <property type="entry name" value="NifU_N"/>
    <property type="match status" value="1"/>
</dbReference>
<dbReference type="SUPFAM" id="SSF82649">
    <property type="entry name" value="SufE/NifU"/>
    <property type="match status" value="1"/>
</dbReference>
<evidence type="ECO:0000313" key="2">
    <source>
        <dbReference type="EMBL" id="MFC5503271.1"/>
    </source>
</evidence>
<dbReference type="Gene3D" id="3.90.1010.10">
    <property type="match status" value="1"/>
</dbReference>
<name>A0ABW0NS46_9MICO</name>
<dbReference type="CDD" id="cd06664">
    <property type="entry name" value="IscU_like"/>
    <property type="match status" value="1"/>
</dbReference>
<dbReference type="Proteomes" id="UP001596039">
    <property type="component" value="Unassembled WGS sequence"/>
</dbReference>
<dbReference type="RefSeq" id="WP_386740987.1">
    <property type="nucleotide sequence ID" value="NZ_JBHSMG010000004.1"/>
</dbReference>
<dbReference type="InterPro" id="IPR002871">
    <property type="entry name" value="NIF_FeS_clus_asmbl_NifU_N"/>
</dbReference>